<dbReference type="PROSITE" id="PS51257">
    <property type="entry name" value="PROKAR_LIPOPROTEIN"/>
    <property type="match status" value="1"/>
</dbReference>
<evidence type="ECO:0000313" key="4">
    <source>
        <dbReference type="Proteomes" id="UP000028712"/>
    </source>
</evidence>
<protein>
    <recommendedName>
        <fullName evidence="6">Fibronectin type-III domain-containing protein</fullName>
    </recommendedName>
</protein>
<evidence type="ECO:0000313" key="5">
    <source>
        <dbReference type="Proteomes" id="UP000198424"/>
    </source>
</evidence>
<keyword evidence="1" id="KW-0732">Signal</keyword>
<accession>A0A086AJA8</accession>
<gene>
    <name evidence="3" type="ORF">B0A62_08355</name>
    <name evidence="2" type="ORF">IW20_09825</name>
</gene>
<evidence type="ECO:0008006" key="6">
    <source>
        <dbReference type="Google" id="ProtNLM"/>
    </source>
</evidence>
<comment type="caution">
    <text evidence="2">The sequence shown here is derived from an EMBL/GenBank/DDBJ whole genome shotgun (WGS) entry which is preliminary data.</text>
</comment>
<dbReference type="Gene3D" id="2.60.40.10">
    <property type="entry name" value="Immunoglobulins"/>
    <property type="match status" value="1"/>
</dbReference>
<name>A0A086AJA8_FLAHY</name>
<keyword evidence="5" id="KW-1185">Reference proteome</keyword>
<dbReference type="InterPro" id="IPR013783">
    <property type="entry name" value="Ig-like_fold"/>
</dbReference>
<dbReference type="Proteomes" id="UP000198424">
    <property type="component" value="Unassembled WGS sequence"/>
</dbReference>
<proteinExistence type="predicted"/>
<evidence type="ECO:0000256" key="1">
    <source>
        <dbReference type="SAM" id="SignalP"/>
    </source>
</evidence>
<dbReference type="OrthoDB" id="1374851at2"/>
<reference evidence="3 5" key="2">
    <citation type="submission" date="2016-11" db="EMBL/GenBank/DDBJ databases">
        <title>Whole genomes of Flavobacteriaceae.</title>
        <authorList>
            <person name="Stine C."/>
            <person name="Li C."/>
            <person name="Tadesse D."/>
        </authorList>
    </citation>
    <scope>NUCLEOTIDE SEQUENCE [LARGE SCALE GENOMIC DNA]</scope>
    <source>
        <strain evidence="3 5">ATCC 29551</strain>
    </source>
</reference>
<feature type="signal peptide" evidence="1">
    <location>
        <begin position="1"/>
        <end position="22"/>
    </location>
</feature>
<evidence type="ECO:0000313" key="2">
    <source>
        <dbReference type="EMBL" id="KFF16772.1"/>
    </source>
</evidence>
<dbReference type="EMBL" id="JPRM01000013">
    <property type="protein sequence ID" value="KFF16772.1"/>
    <property type="molecule type" value="Genomic_DNA"/>
</dbReference>
<sequence length="358" mass="39766">MKKNITLLFVSFFILVSCSNNEDSPIAPPTAPVTIKAALNGGGVDVSWSVVGGTGVTYNVYRNGNPVKINAVPLTEAKFKDVLTSTGSFTYTVTANSGGVESAKGVVSEKVILELPKTRTVELFNTIENTKSEYTYTYDATNITKIISQTIKSTTTRLDDETVTVYDAIAKYTYNEDLITKVTYYNVDNTVKSSFEYVYNSKKDLISMIRKESDGSIDYTINYAYGTDGLITETSDYPDWGTWVYTYEKGNMVKYVHSVSFSFDPSTKLVETSDFVYDTKNIPTKNILGFNTILIGTNSVNNEAGFSVIVNKNGNLANTRLSKSEYTYNENGYVLTRMRFHGKPSPTVLNEKTAITYY</sequence>
<organism evidence="2 4">
    <name type="scientific">Flavobacterium hydatis</name>
    <name type="common">Cytophaga aquatilis</name>
    <dbReference type="NCBI Taxonomy" id="991"/>
    <lineage>
        <taxon>Bacteria</taxon>
        <taxon>Pseudomonadati</taxon>
        <taxon>Bacteroidota</taxon>
        <taxon>Flavobacteriia</taxon>
        <taxon>Flavobacteriales</taxon>
        <taxon>Flavobacteriaceae</taxon>
        <taxon>Flavobacterium</taxon>
    </lineage>
</organism>
<feature type="chain" id="PRO_5001802953" description="Fibronectin type-III domain-containing protein" evidence="1">
    <location>
        <begin position="23"/>
        <end position="358"/>
    </location>
</feature>
<dbReference type="Proteomes" id="UP000028712">
    <property type="component" value="Unassembled WGS sequence"/>
</dbReference>
<reference evidence="2 4" key="1">
    <citation type="submission" date="2014-07" db="EMBL/GenBank/DDBJ databases">
        <title>Genome of Flavobacterium hydatis DSM 2063.</title>
        <authorList>
            <person name="Pipes S.E."/>
            <person name="Stropko S.J."/>
            <person name="Newman J.D."/>
        </authorList>
    </citation>
    <scope>NUCLEOTIDE SEQUENCE [LARGE SCALE GENOMIC DNA]</scope>
    <source>
        <strain evidence="2 4">DSM 2063</strain>
    </source>
</reference>
<dbReference type="AlphaFoldDB" id="A0A086AJA8"/>
<dbReference type="EMBL" id="MUGY01000007">
    <property type="protein sequence ID" value="OXA95311.1"/>
    <property type="molecule type" value="Genomic_DNA"/>
</dbReference>
<dbReference type="RefSeq" id="WP_035621327.1">
    <property type="nucleotide sequence ID" value="NZ_JBEWQG010000039.1"/>
</dbReference>
<evidence type="ECO:0000313" key="3">
    <source>
        <dbReference type="EMBL" id="OXA95311.1"/>
    </source>
</evidence>